<dbReference type="SUPFAM" id="SSF51735">
    <property type="entry name" value="NAD(P)-binding Rossmann-fold domains"/>
    <property type="match status" value="1"/>
</dbReference>
<feature type="domain" description="Enoyl reductase (ER)" evidence="3">
    <location>
        <begin position="10"/>
        <end position="325"/>
    </location>
</feature>
<keyword evidence="5" id="KW-1185">Reference proteome</keyword>
<dbReference type="NCBIfam" id="TIGR02824">
    <property type="entry name" value="quinone_pig3"/>
    <property type="match status" value="1"/>
</dbReference>
<dbReference type="InterPro" id="IPR011032">
    <property type="entry name" value="GroES-like_sf"/>
</dbReference>
<reference evidence="5" key="1">
    <citation type="submission" date="2016-10" db="EMBL/GenBank/DDBJ databases">
        <authorList>
            <person name="Varghese N."/>
            <person name="Submissions S."/>
        </authorList>
    </citation>
    <scope>NUCLEOTIDE SEQUENCE [LARGE SCALE GENOMIC DNA]</scope>
    <source>
        <strain evidence="5">ATCC 23835</strain>
    </source>
</reference>
<dbReference type="Gene3D" id="3.90.180.10">
    <property type="entry name" value="Medium-chain alcohol dehydrogenases, catalytic domain"/>
    <property type="match status" value="1"/>
</dbReference>
<dbReference type="PANTHER" id="PTHR48106">
    <property type="entry name" value="QUINONE OXIDOREDUCTASE PIG3-RELATED"/>
    <property type="match status" value="1"/>
</dbReference>
<dbReference type="InterPro" id="IPR013149">
    <property type="entry name" value="ADH-like_C"/>
</dbReference>
<sequence length="339" mass="36810">MKAITFETFGDADVLELTDVPRPEVRPGDLLVRVYAAGVNRADLTHRKGGYGRPNFGDSPIIGLEIAGEVIETGSDVIGYAVGDRVMGVVGGGAYAELARIDYRMAMPIPAQLDYVQAAAIPEVFVTAHEAMMHLGRLKSGDSVLIHAAAGGVGSAAVQLAYATGATVYATTDASKLSRVEHLGADFSIDYKRQDFAEFIARQSNGQGVDVVIDFIGEPYFARNVASLAKGGRLIQVGILGGGGDVTLKLEDLLYRHLQIIGTVMKSRTQHEKHEMIRRFREHWLERFEGAESLEPVVDSTFALSRAADAHRRMESSENVGKIILTMQPEDLLPTRNTR</sequence>
<dbReference type="Pfam" id="PF08240">
    <property type="entry name" value="ADH_N"/>
    <property type="match status" value="1"/>
</dbReference>
<dbReference type="InterPro" id="IPR013154">
    <property type="entry name" value="ADH-like_N"/>
</dbReference>
<evidence type="ECO:0000259" key="3">
    <source>
        <dbReference type="SMART" id="SM00829"/>
    </source>
</evidence>
<dbReference type="InterPro" id="IPR014189">
    <property type="entry name" value="Quinone_OxRdtase_PIG3"/>
</dbReference>
<accession>A0A1H1ZYU8</accession>
<dbReference type="InterPro" id="IPR036291">
    <property type="entry name" value="NAD(P)-bd_dom_sf"/>
</dbReference>
<dbReference type="Proteomes" id="UP000199524">
    <property type="component" value="Chromosome I"/>
</dbReference>
<dbReference type="Gene3D" id="3.40.50.720">
    <property type="entry name" value="NAD(P)-binding Rossmann-like Domain"/>
    <property type="match status" value="1"/>
</dbReference>
<dbReference type="GO" id="GO:0070402">
    <property type="term" value="F:NADPH binding"/>
    <property type="evidence" value="ECO:0007669"/>
    <property type="project" value="TreeGrafter"/>
</dbReference>
<evidence type="ECO:0000256" key="1">
    <source>
        <dbReference type="ARBA" id="ARBA00022857"/>
    </source>
</evidence>
<keyword evidence="2" id="KW-0560">Oxidoreductase</keyword>
<dbReference type="InterPro" id="IPR020843">
    <property type="entry name" value="ER"/>
</dbReference>
<dbReference type="Pfam" id="PF00107">
    <property type="entry name" value="ADH_zinc_N"/>
    <property type="match status" value="1"/>
</dbReference>
<dbReference type="EMBL" id="LT629777">
    <property type="protein sequence ID" value="SDT38884.1"/>
    <property type="molecule type" value="Genomic_DNA"/>
</dbReference>
<dbReference type="RefSeq" id="WP_090210380.1">
    <property type="nucleotide sequence ID" value="NZ_LT629777.1"/>
</dbReference>
<evidence type="ECO:0000313" key="5">
    <source>
        <dbReference type="Proteomes" id="UP000199524"/>
    </source>
</evidence>
<keyword evidence="1" id="KW-0521">NADP</keyword>
<proteinExistence type="predicted"/>
<dbReference type="PANTHER" id="PTHR48106:SF18">
    <property type="entry name" value="QUINONE OXIDOREDUCTASE PIG3"/>
    <property type="match status" value="1"/>
</dbReference>
<protein>
    <submittedName>
        <fullName evidence="4">Putative NAD(P)H quinone oxidoreductase, PIG3 family</fullName>
    </submittedName>
</protein>
<name>A0A1H1ZYU8_9PSED</name>
<evidence type="ECO:0000256" key="2">
    <source>
        <dbReference type="ARBA" id="ARBA00023002"/>
    </source>
</evidence>
<dbReference type="GO" id="GO:0016651">
    <property type="term" value="F:oxidoreductase activity, acting on NAD(P)H"/>
    <property type="evidence" value="ECO:0007669"/>
    <property type="project" value="TreeGrafter"/>
</dbReference>
<dbReference type="AlphaFoldDB" id="A0A1H1ZYU8"/>
<organism evidence="4 5">
    <name type="scientific">Pseudomonas asplenii</name>
    <dbReference type="NCBI Taxonomy" id="53407"/>
    <lineage>
        <taxon>Bacteria</taxon>
        <taxon>Pseudomonadati</taxon>
        <taxon>Pseudomonadota</taxon>
        <taxon>Gammaproteobacteria</taxon>
        <taxon>Pseudomonadales</taxon>
        <taxon>Pseudomonadaceae</taxon>
        <taxon>Pseudomonas</taxon>
    </lineage>
</organism>
<gene>
    <name evidence="4" type="ORF">SAMN05216598_5419</name>
</gene>
<dbReference type="CDD" id="cd05276">
    <property type="entry name" value="p53_inducible_oxidoreductase"/>
    <property type="match status" value="1"/>
</dbReference>
<evidence type="ECO:0000313" key="4">
    <source>
        <dbReference type="EMBL" id="SDT38884.1"/>
    </source>
</evidence>
<dbReference type="SUPFAM" id="SSF50129">
    <property type="entry name" value="GroES-like"/>
    <property type="match status" value="1"/>
</dbReference>
<dbReference type="GeneID" id="300210264"/>
<dbReference type="SMART" id="SM00829">
    <property type="entry name" value="PKS_ER"/>
    <property type="match status" value="1"/>
</dbReference>